<evidence type="ECO:0000313" key="1">
    <source>
        <dbReference type="EMBL" id="KAF5359940.1"/>
    </source>
</evidence>
<proteinExistence type="predicted"/>
<sequence>MSEDHHSSILKLADSARETFRQLEPFCNAQPSTKCNESQHQIIVSIITPIRKQAIAYCTAINLSLDFSQRGSSFCSDAKALQDMRRRNVSPEELMEFVERMRQKAREAQRSAGLVTDAFIHVKKVVIKLGEKELPRQIARVESKLQHVRESKNGHERLGQMAKKFIGHLSSSLDIGIISAAAQIGPLLLPTLPIIILPIAVAASLLIAECTAFAVQQWSVYRAEVRERQEKTLEEVRIQLKDIGEMLKAFQESVVNFIGWWKDKVEKLTWVKAVISEQDGANDVELTSTLESWSEIGRSYCEYDYQVRADVLVSISYC</sequence>
<organism evidence="1 2">
    <name type="scientific">Tetrapyrgos nigripes</name>
    <dbReference type="NCBI Taxonomy" id="182062"/>
    <lineage>
        <taxon>Eukaryota</taxon>
        <taxon>Fungi</taxon>
        <taxon>Dikarya</taxon>
        <taxon>Basidiomycota</taxon>
        <taxon>Agaricomycotina</taxon>
        <taxon>Agaricomycetes</taxon>
        <taxon>Agaricomycetidae</taxon>
        <taxon>Agaricales</taxon>
        <taxon>Marasmiineae</taxon>
        <taxon>Marasmiaceae</taxon>
        <taxon>Tetrapyrgos</taxon>
    </lineage>
</organism>
<comment type="caution">
    <text evidence="1">The sequence shown here is derived from an EMBL/GenBank/DDBJ whole genome shotgun (WGS) entry which is preliminary data.</text>
</comment>
<evidence type="ECO:0000313" key="2">
    <source>
        <dbReference type="Proteomes" id="UP000559256"/>
    </source>
</evidence>
<protein>
    <submittedName>
        <fullName evidence="1">Uncharacterized protein</fullName>
    </submittedName>
</protein>
<name>A0A8H5G815_9AGAR</name>
<keyword evidence="2" id="KW-1185">Reference proteome</keyword>
<dbReference type="EMBL" id="JAACJM010000046">
    <property type="protein sequence ID" value="KAF5359940.1"/>
    <property type="molecule type" value="Genomic_DNA"/>
</dbReference>
<accession>A0A8H5G815</accession>
<dbReference type="Proteomes" id="UP000559256">
    <property type="component" value="Unassembled WGS sequence"/>
</dbReference>
<gene>
    <name evidence="1" type="ORF">D9758_013977</name>
</gene>
<reference evidence="1 2" key="1">
    <citation type="journal article" date="2020" name="ISME J.">
        <title>Uncovering the hidden diversity of litter-decomposition mechanisms in mushroom-forming fungi.</title>
        <authorList>
            <person name="Floudas D."/>
            <person name="Bentzer J."/>
            <person name="Ahren D."/>
            <person name="Johansson T."/>
            <person name="Persson P."/>
            <person name="Tunlid A."/>
        </authorList>
    </citation>
    <scope>NUCLEOTIDE SEQUENCE [LARGE SCALE GENOMIC DNA]</scope>
    <source>
        <strain evidence="1 2">CBS 291.85</strain>
    </source>
</reference>
<dbReference type="AlphaFoldDB" id="A0A8H5G815"/>